<evidence type="ECO:0000256" key="3">
    <source>
        <dbReference type="ARBA" id="ARBA00022737"/>
    </source>
</evidence>
<dbReference type="GO" id="GO:0006351">
    <property type="term" value="P:DNA-templated transcription"/>
    <property type="evidence" value="ECO:0007669"/>
    <property type="project" value="InterPro"/>
</dbReference>
<dbReference type="SMART" id="SM00355">
    <property type="entry name" value="ZnF_C2H2"/>
    <property type="match status" value="2"/>
</dbReference>
<dbReference type="GO" id="GO:0000785">
    <property type="term" value="C:chromatin"/>
    <property type="evidence" value="ECO:0007669"/>
    <property type="project" value="TreeGrafter"/>
</dbReference>
<dbReference type="PROSITE" id="PS00028">
    <property type="entry name" value="ZINC_FINGER_C2H2_1"/>
    <property type="match status" value="1"/>
</dbReference>
<evidence type="ECO:0000256" key="4">
    <source>
        <dbReference type="ARBA" id="ARBA00022771"/>
    </source>
</evidence>
<evidence type="ECO:0000256" key="5">
    <source>
        <dbReference type="ARBA" id="ARBA00022833"/>
    </source>
</evidence>
<keyword evidence="5" id="KW-0862">Zinc</keyword>
<dbReference type="InterPro" id="IPR013087">
    <property type="entry name" value="Znf_C2H2_type"/>
</dbReference>
<evidence type="ECO:0000256" key="1">
    <source>
        <dbReference type="ARBA" id="ARBA00004123"/>
    </source>
</evidence>
<dbReference type="InterPro" id="IPR007219">
    <property type="entry name" value="XnlR_reg_dom"/>
</dbReference>
<feature type="compositionally biased region" description="Polar residues" evidence="8">
    <location>
        <begin position="46"/>
        <end position="62"/>
    </location>
</feature>
<proteinExistence type="predicted"/>
<name>A0AAI8Z516_9PEZI</name>
<organism evidence="10 11">
    <name type="scientific">Lecanosticta acicola</name>
    <dbReference type="NCBI Taxonomy" id="111012"/>
    <lineage>
        <taxon>Eukaryota</taxon>
        <taxon>Fungi</taxon>
        <taxon>Dikarya</taxon>
        <taxon>Ascomycota</taxon>
        <taxon>Pezizomycotina</taxon>
        <taxon>Dothideomycetes</taxon>
        <taxon>Dothideomycetidae</taxon>
        <taxon>Mycosphaerellales</taxon>
        <taxon>Mycosphaerellaceae</taxon>
        <taxon>Lecanosticta</taxon>
    </lineage>
</organism>
<dbReference type="AlphaFoldDB" id="A0AAI8Z516"/>
<keyword evidence="11" id="KW-1185">Reference proteome</keyword>
<dbReference type="EMBL" id="CAVMBE010000065">
    <property type="protein sequence ID" value="CAK4032553.1"/>
    <property type="molecule type" value="Genomic_DNA"/>
</dbReference>
<reference evidence="10" key="1">
    <citation type="submission" date="2023-11" db="EMBL/GenBank/DDBJ databases">
        <authorList>
            <person name="Alioto T."/>
            <person name="Alioto T."/>
            <person name="Gomez Garrido J."/>
        </authorList>
    </citation>
    <scope>NUCLEOTIDE SEQUENCE</scope>
</reference>
<dbReference type="GO" id="GO:0000981">
    <property type="term" value="F:DNA-binding transcription factor activity, RNA polymerase II-specific"/>
    <property type="evidence" value="ECO:0007669"/>
    <property type="project" value="InterPro"/>
</dbReference>
<keyword evidence="4 7" id="KW-0863">Zinc-finger</keyword>
<feature type="compositionally biased region" description="Polar residues" evidence="8">
    <location>
        <begin position="25"/>
        <end position="36"/>
    </location>
</feature>
<dbReference type="Proteomes" id="UP001296104">
    <property type="component" value="Unassembled WGS sequence"/>
</dbReference>
<dbReference type="Pfam" id="PF04082">
    <property type="entry name" value="Fungal_trans"/>
    <property type="match status" value="1"/>
</dbReference>
<sequence>MQDAPGPTRHSSSTQEQDIAAQGAERSSYTTESTEAGPSDAPPGSGNPTPVNPSVGQSGSIRETTEMYRSSTPPEPSSSGSIKYTRTGRVSKATKGQRVHHCDECGKTYTRAEHLRRHQQNHKPGAFPCDVAGCNRSFHREDLLVRHKARQAPKRLPIPHHELGLLSGGGIPISVEDGLVPLTNPWDRISLSPDSSDDFSVLPCQPHSSRARCPSDASLLGYSQLHSASRSPVLAGSAAIYPSQWPSQMSLGPNLNTCIYNNPNVFPCANCQSINVMSYDTSGALFAAARDCMERADLDLPGTASLRSSSSHGFEFLNVPDHSLYLDSYWSRVHELYPVVHRPTFNPESTSPLLRAAMIALGGQALGDRTALSNARVLHEKCVKVLKKVRFPSPMSDWERRSIVKVQQTTKKPSFTFPPGAWPQPEAYKLQRTINNNHTYRVCDMQAILLIEVYSVFKSRRPPLQFSDQFEHTYRTLSRDYNTVLRASSEPPSEDSFPDSAFESGLPTINALCRQRLLLACYLVEQQSNALFGRSSAINYGKVSEYLPFPSPQISWDTPLGLEPDEADTYPFDQLRDALGSVQYVSSTPQERCDAFRSSLMIASCSDLASDGFDGADDYQLLLSTENSSRMRLAHHTSLLCRNAPVRDLLAVAGESWIMAEKLGTQSEFSTAQIEVRQWASGSSSPHGHSIQRAVDHALSILAIHQEVPRTGLLYQEWALYLATVVIWARAYVSHGEARVAGPSLSVAALESSISSIISAGPVAASEWPAAYNVLLWTKAKIEQADVPHNCGLCSGALDVLGKLVARGGDNGWA</sequence>
<feature type="domain" description="C2H2-type" evidence="9">
    <location>
        <begin position="100"/>
        <end position="122"/>
    </location>
</feature>
<comment type="subcellular location">
    <subcellularLocation>
        <location evidence="1">Nucleus</location>
    </subcellularLocation>
</comment>
<keyword evidence="6" id="KW-0539">Nucleus</keyword>
<evidence type="ECO:0000256" key="8">
    <source>
        <dbReference type="SAM" id="MobiDB-lite"/>
    </source>
</evidence>
<keyword evidence="2" id="KW-0479">Metal-binding</keyword>
<comment type="caution">
    <text evidence="10">The sequence shown here is derived from an EMBL/GenBank/DDBJ whole genome shotgun (WGS) entry which is preliminary data.</text>
</comment>
<feature type="region of interest" description="Disordered" evidence="8">
    <location>
        <begin position="1"/>
        <end position="97"/>
    </location>
</feature>
<dbReference type="Gene3D" id="3.30.160.60">
    <property type="entry name" value="Classic Zinc Finger"/>
    <property type="match status" value="1"/>
</dbReference>
<feature type="domain" description="C2H2-type" evidence="9">
    <location>
        <begin position="127"/>
        <end position="156"/>
    </location>
</feature>
<dbReference type="GO" id="GO:0008270">
    <property type="term" value="F:zinc ion binding"/>
    <property type="evidence" value="ECO:0007669"/>
    <property type="project" value="UniProtKB-KW"/>
</dbReference>
<dbReference type="GO" id="GO:0005634">
    <property type="term" value="C:nucleus"/>
    <property type="evidence" value="ECO:0007669"/>
    <property type="project" value="UniProtKB-SubCell"/>
</dbReference>
<evidence type="ECO:0000313" key="10">
    <source>
        <dbReference type="EMBL" id="CAK4032553.1"/>
    </source>
</evidence>
<keyword evidence="3" id="KW-0677">Repeat</keyword>
<dbReference type="InterPro" id="IPR051059">
    <property type="entry name" value="VerF-like"/>
</dbReference>
<accession>A0AAI8Z516</accession>
<dbReference type="InterPro" id="IPR036236">
    <property type="entry name" value="Znf_C2H2_sf"/>
</dbReference>
<dbReference type="SUPFAM" id="SSF57667">
    <property type="entry name" value="beta-beta-alpha zinc fingers"/>
    <property type="match status" value="1"/>
</dbReference>
<evidence type="ECO:0000256" key="7">
    <source>
        <dbReference type="PROSITE-ProRule" id="PRU00042"/>
    </source>
</evidence>
<dbReference type="PROSITE" id="PS50157">
    <property type="entry name" value="ZINC_FINGER_C2H2_2"/>
    <property type="match status" value="2"/>
</dbReference>
<dbReference type="PANTHER" id="PTHR40626:SF30">
    <property type="entry name" value="FINGER DOMAIN PROTEIN, PUTATIVE (AFU_ORTHOLOGUE AFUA_4G13600)-RELATED"/>
    <property type="match status" value="1"/>
</dbReference>
<gene>
    <name evidence="10" type="ORF">LECACI_7A007711</name>
</gene>
<evidence type="ECO:0000313" key="11">
    <source>
        <dbReference type="Proteomes" id="UP001296104"/>
    </source>
</evidence>
<evidence type="ECO:0000256" key="2">
    <source>
        <dbReference type="ARBA" id="ARBA00022723"/>
    </source>
</evidence>
<evidence type="ECO:0000256" key="6">
    <source>
        <dbReference type="ARBA" id="ARBA00023242"/>
    </source>
</evidence>
<evidence type="ECO:0000259" key="9">
    <source>
        <dbReference type="PROSITE" id="PS50157"/>
    </source>
</evidence>
<protein>
    <recommendedName>
        <fullName evidence="9">C2H2-type domain-containing protein</fullName>
    </recommendedName>
</protein>
<dbReference type="Pfam" id="PF00096">
    <property type="entry name" value="zf-C2H2"/>
    <property type="match status" value="1"/>
</dbReference>
<dbReference type="GO" id="GO:0000978">
    <property type="term" value="F:RNA polymerase II cis-regulatory region sequence-specific DNA binding"/>
    <property type="evidence" value="ECO:0007669"/>
    <property type="project" value="InterPro"/>
</dbReference>
<dbReference type="PANTHER" id="PTHR40626">
    <property type="entry name" value="MIP31509P"/>
    <property type="match status" value="1"/>
</dbReference>